<dbReference type="Proteomes" id="UP000294359">
    <property type="component" value="Chromosome"/>
</dbReference>
<name>A0A4P7BH02_9BURK</name>
<dbReference type="PRINTS" id="PR00813">
    <property type="entry name" value="BCTERIALGSPG"/>
</dbReference>
<dbReference type="Gene3D" id="3.30.700.10">
    <property type="entry name" value="Glycoprotein, Type 4 Pilin"/>
    <property type="match status" value="1"/>
</dbReference>
<dbReference type="OrthoDB" id="9790526at2"/>
<keyword evidence="5" id="KW-1185">Reference proteome</keyword>
<keyword evidence="1" id="KW-0488">Methylation</keyword>
<reference evidence="4 5" key="2">
    <citation type="submission" date="2019-03" db="EMBL/GenBank/DDBJ databases">
        <title>Draft Genome Sequences of Six Type Strains of the Genus Massilia.</title>
        <authorList>
            <person name="Miess H."/>
            <person name="Frediansyhah A."/>
            <person name="Gross H."/>
        </authorList>
    </citation>
    <scope>NUCLEOTIDE SEQUENCE [LARGE SCALE GENOMIC DNA]</scope>
    <source>
        <strain evidence="4 5">DSM 17505</strain>
    </source>
</reference>
<dbReference type="PROSITE" id="PS00409">
    <property type="entry name" value="PROKAR_NTER_METHYL"/>
    <property type="match status" value="1"/>
</dbReference>
<reference evidence="3" key="3">
    <citation type="submission" date="2022-12" db="EMBL/GenBank/DDBJ databases">
        <authorList>
            <person name="Sun Q."/>
            <person name="Kim S."/>
        </authorList>
    </citation>
    <scope>NUCLEOTIDE SEQUENCE</scope>
    <source>
        <strain evidence="3">KCTC 12344</strain>
    </source>
</reference>
<feature type="transmembrane region" description="Helical" evidence="2">
    <location>
        <begin position="12"/>
        <end position="36"/>
    </location>
</feature>
<dbReference type="GO" id="GO:0015628">
    <property type="term" value="P:protein secretion by the type II secretion system"/>
    <property type="evidence" value="ECO:0007669"/>
    <property type="project" value="InterPro"/>
</dbReference>
<keyword evidence="2" id="KW-1133">Transmembrane helix</keyword>
<protein>
    <submittedName>
        <fullName evidence="4">Prepilin-type N-terminal cleavage/methylation domain-containing protein</fullName>
    </submittedName>
</protein>
<organism evidence="3 6">
    <name type="scientific">Pseudoduganella plicata</name>
    <dbReference type="NCBI Taxonomy" id="321984"/>
    <lineage>
        <taxon>Bacteria</taxon>
        <taxon>Pseudomonadati</taxon>
        <taxon>Pseudomonadota</taxon>
        <taxon>Betaproteobacteria</taxon>
        <taxon>Burkholderiales</taxon>
        <taxon>Oxalobacteraceae</taxon>
        <taxon>Telluria group</taxon>
        <taxon>Pseudoduganella</taxon>
    </lineage>
</organism>
<evidence type="ECO:0000256" key="2">
    <source>
        <dbReference type="SAM" id="Phobius"/>
    </source>
</evidence>
<gene>
    <name evidence="4" type="ORF">E1742_12320</name>
    <name evidence="3" type="ORF">GCM10007388_00060</name>
</gene>
<dbReference type="InterPro" id="IPR000983">
    <property type="entry name" value="Bac_GSPG_pilin"/>
</dbReference>
<evidence type="ECO:0000313" key="5">
    <source>
        <dbReference type="Proteomes" id="UP000294359"/>
    </source>
</evidence>
<dbReference type="NCBIfam" id="TIGR02532">
    <property type="entry name" value="IV_pilin_GFxxxE"/>
    <property type="match status" value="1"/>
</dbReference>
<dbReference type="EMBL" id="BMWW01000001">
    <property type="protein sequence ID" value="GGY72059.1"/>
    <property type="molecule type" value="Genomic_DNA"/>
</dbReference>
<sequence length="163" mass="17926">MTAPRTRRPARGFSLIELLAAAAILGILATVAVPVIETTMRREREHQLRTALRDIREAIDAYKRAADAGKIVVKSDESGYPHSLLDLTAGVPDATASDGRRLYFLRRVPRDPFVTNLAVTAIDSWGKRSYLSPPDAPVAGDDVFDVYSTSAQKGMNGVPYREW</sequence>
<dbReference type="AlphaFoldDB" id="A0A4P7BH02"/>
<dbReference type="EMBL" id="CP038026">
    <property type="protein sequence ID" value="QBQ36865.1"/>
    <property type="molecule type" value="Genomic_DNA"/>
</dbReference>
<dbReference type="SUPFAM" id="SSF54523">
    <property type="entry name" value="Pili subunits"/>
    <property type="match status" value="1"/>
</dbReference>
<evidence type="ECO:0000256" key="1">
    <source>
        <dbReference type="ARBA" id="ARBA00022481"/>
    </source>
</evidence>
<evidence type="ECO:0000313" key="4">
    <source>
        <dbReference type="EMBL" id="QBQ36865.1"/>
    </source>
</evidence>
<dbReference type="Proteomes" id="UP000619512">
    <property type="component" value="Unassembled WGS sequence"/>
</dbReference>
<accession>A0A4P7BH02</accession>
<dbReference type="InterPro" id="IPR012902">
    <property type="entry name" value="N_methyl_site"/>
</dbReference>
<evidence type="ECO:0000313" key="6">
    <source>
        <dbReference type="Proteomes" id="UP000619512"/>
    </source>
</evidence>
<dbReference type="InterPro" id="IPR045584">
    <property type="entry name" value="Pilin-like"/>
</dbReference>
<proteinExistence type="predicted"/>
<dbReference type="Pfam" id="PF07963">
    <property type="entry name" value="N_methyl"/>
    <property type="match status" value="1"/>
</dbReference>
<evidence type="ECO:0000313" key="3">
    <source>
        <dbReference type="EMBL" id="GGY72059.1"/>
    </source>
</evidence>
<dbReference type="GO" id="GO:0015627">
    <property type="term" value="C:type II protein secretion system complex"/>
    <property type="evidence" value="ECO:0007669"/>
    <property type="project" value="InterPro"/>
</dbReference>
<dbReference type="RefSeq" id="WP_134385177.1">
    <property type="nucleotide sequence ID" value="NZ_BMWW01000001.1"/>
</dbReference>
<reference evidence="3" key="1">
    <citation type="journal article" date="2014" name="Int. J. Syst. Evol. Microbiol.">
        <title>Complete genome sequence of Corynebacterium casei LMG S-19264T (=DSM 44701T), isolated from a smear-ripened cheese.</title>
        <authorList>
            <consortium name="US DOE Joint Genome Institute (JGI-PGF)"/>
            <person name="Walter F."/>
            <person name="Albersmeier A."/>
            <person name="Kalinowski J."/>
            <person name="Ruckert C."/>
        </authorList>
    </citation>
    <scope>NUCLEOTIDE SEQUENCE</scope>
    <source>
        <strain evidence="3">KCTC 12344</strain>
    </source>
</reference>
<keyword evidence="2" id="KW-0812">Transmembrane</keyword>
<keyword evidence="2" id="KW-0472">Membrane</keyword>